<name>R9A745_9LEPT</name>
<dbReference type="AlphaFoldDB" id="R9A745"/>
<gene>
    <name evidence="2" type="ORF">LEP1GSC195_1095</name>
</gene>
<sequence length="314" mass="34774">MSSILITGGFGLLGGRIARHLSANGSQVILGSRFKKEVPDWLETAEVQQMNWNDLSQLSAICDNVDIIVHSAGMSAEECAENPLAAFEFNTLGTMKLIEASKKSKKVKKFIYLSTVHVYKSPLEGLISEETCPNNLHPYASSHRSAEFGVLYANSAKVFRGYNLRLSNGFGAPTHPDVKCWKLLVNDLCRQAVENGVIKLNSTGIQKRDFIPIKNITSIIGKLVLKENDGASGLLNVGSGTGMTILEMSHQIQKRCHVLFGYTPELKVPKSEINETEKVFEYSIDRLRSLSLAEFCNIDEELDELLLFCKKNFG</sequence>
<dbReference type="RefSeq" id="WP_015679965.1">
    <property type="nucleotide sequence ID" value="NZ_AOGZ02000008.1"/>
</dbReference>
<dbReference type="Proteomes" id="UP000013984">
    <property type="component" value="Unassembled WGS sequence"/>
</dbReference>
<proteinExistence type="predicted"/>
<evidence type="ECO:0000313" key="3">
    <source>
        <dbReference type="Proteomes" id="UP000013984"/>
    </source>
</evidence>
<dbReference type="PANTHER" id="PTHR43245">
    <property type="entry name" value="BIFUNCTIONAL POLYMYXIN RESISTANCE PROTEIN ARNA"/>
    <property type="match status" value="1"/>
</dbReference>
<evidence type="ECO:0000259" key="1">
    <source>
        <dbReference type="Pfam" id="PF01370"/>
    </source>
</evidence>
<dbReference type="Gene3D" id="3.40.50.720">
    <property type="entry name" value="NAD(P)-binding Rossmann-like Domain"/>
    <property type="match status" value="1"/>
</dbReference>
<protein>
    <submittedName>
        <fullName evidence="2">NADH(P)-binding protein, PF13460 family</fullName>
    </submittedName>
</protein>
<accession>R9A745</accession>
<evidence type="ECO:0000313" key="2">
    <source>
        <dbReference type="EMBL" id="EOQ98016.1"/>
    </source>
</evidence>
<dbReference type="InterPro" id="IPR050177">
    <property type="entry name" value="Lipid_A_modif_metabolic_enz"/>
</dbReference>
<reference evidence="2" key="1">
    <citation type="submission" date="2013-04" db="EMBL/GenBank/DDBJ databases">
        <authorList>
            <person name="Harkins D.M."/>
            <person name="Durkin A.S."/>
            <person name="Brinkac L.M."/>
            <person name="Haft D.H."/>
            <person name="Selengut J.D."/>
            <person name="Sanka R."/>
            <person name="DePew J."/>
            <person name="Purushe J."/>
            <person name="Galloway R.L."/>
            <person name="Vinetz J.M."/>
            <person name="Sutton G.G."/>
            <person name="Nierman W.C."/>
            <person name="Fouts D.E."/>
        </authorList>
    </citation>
    <scope>NUCLEOTIDE SEQUENCE [LARGE SCALE GENOMIC DNA]</scope>
    <source>
        <strain evidence="2">CDC</strain>
    </source>
</reference>
<dbReference type="PANTHER" id="PTHR43245:SF23">
    <property type="entry name" value="NAD(P)-BINDING DOMAIN-CONTAINING PROTEIN"/>
    <property type="match status" value="1"/>
</dbReference>
<dbReference type="InterPro" id="IPR001509">
    <property type="entry name" value="Epimerase_deHydtase"/>
</dbReference>
<dbReference type="SUPFAM" id="SSF51735">
    <property type="entry name" value="NAD(P)-binding Rossmann-fold domains"/>
    <property type="match status" value="1"/>
</dbReference>
<dbReference type="STRING" id="1218599.LEP1GSC195_1095"/>
<comment type="caution">
    <text evidence="2">The sequence shown here is derived from an EMBL/GenBank/DDBJ whole genome shotgun (WGS) entry which is preliminary data.</text>
</comment>
<dbReference type="EMBL" id="AOGZ02000008">
    <property type="protein sequence ID" value="EOQ98016.1"/>
    <property type="molecule type" value="Genomic_DNA"/>
</dbReference>
<dbReference type="OrthoDB" id="9803892at2"/>
<dbReference type="CDD" id="cd08946">
    <property type="entry name" value="SDR_e"/>
    <property type="match status" value="1"/>
</dbReference>
<dbReference type="InterPro" id="IPR036291">
    <property type="entry name" value="NAD(P)-bd_dom_sf"/>
</dbReference>
<organism evidence="2 3">
    <name type="scientific">Leptospira wolbachii serovar Codice str. CDC</name>
    <dbReference type="NCBI Taxonomy" id="1218599"/>
    <lineage>
        <taxon>Bacteria</taxon>
        <taxon>Pseudomonadati</taxon>
        <taxon>Spirochaetota</taxon>
        <taxon>Spirochaetia</taxon>
        <taxon>Leptospirales</taxon>
        <taxon>Leptospiraceae</taxon>
        <taxon>Leptospira</taxon>
    </lineage>
</organism>
<feature type="domain" description="NAD-dependent epimerase/dehydratase" evidence="1">
    <location>
        <begin position="4"/>
        <end position="238"/>
    </location>
</feature>
<keyword evidence="3" id="KW-1185">Reference proteome</keyword>
<dbReference type="Pfam" id="PF01370">
    <property type="entry name" value="Epimerase"/>
    <property type="match status" value="1"/>
</dbReference>